<accession>A0A376B9K5</accession>
<name>A0A376B9K5_9ASCO</name>
<feature type="region of interest" description="Disordered" evidence="2">
    <location>
        <begin position="198"/>
        <end position="219"/>
    </location>
</feature>
<keyword evidence="4" id="KW-1185">Reference proteome</keyword>
<proteinExistence type="predicted"/>
<dbReference type="EMBL" id="UFAJ01000657">
    <property type="protein sequence ID" value="SSD61332.1"/>
    <property type="molecule type" value="Genomic_DNA"/>
</dbReference>
<protein>
    <recommendedName>
        <fullName evidence="5">Peroxisomal membrane protein import receptor PEX19</fullName>
    </recommendedName>
</protein>
<dbReference type="Gene3D" id="1.20.120.900">
    <property type="entry name" value="Pex19, mPTS binding domain"/>
    <property type="match status" value="1"/>
</dbReference>
<dbReference type="Pfam" id="PF04614">
    <property type="entry name" value="Pex19"/>
    <property type="match status" value="1"/>
</dbReference>
<keyword evidence="1" id="KW-0175">Coiled coil</keyword>
<evidence type="ECO:0000256" key="2">
    <source>
        <dbReference type="SAM" id="MobiDB-lite"/>
    </source>
</evidence>
<dbReference type="InterPro" id="IPR006708">
    <property type="entry name" value="Pex19"/>
</dbReference>
<evidence type="ECO:0000313" key="4">
    <source>
        <dbReference type="Proteomes" id="UP000262825"/>
    </source>
</evidence>
<reference evidence="4" key="1">
    <citation type="submission" date="2018-06" db="EMBL/GenBank/DDBJ databases">
        <authorList>
            <person name="Guldener U."/>
        </authorList>
    </citation>
    <scope>NUCLEOTIDE SEQUENCE [LARGE SCALE GENOMIC DNA]</scope>
    <source>
        <strain evidence="4">UTAD17</strain>
    </source>
</reference>
<dbReference type="GO" id="GO:0033328">
    <property type="term" value="F:peroxisome membrane targeting sequence binding"/>
    <property type="evidence" value="ECO:0007669"/>
    <property type="project" value="TreeGrafter"/>
</dbReference>
<dbReference type="GO" id="GO:0005778">
    <property type="term" value="C:peroxisomal membrane"/>
    <property type="evidence" value="ECO:0007669"/>
    <property type="project" value="TreeGrafter"/>
</dbReference>
<dbReference type="InterPro" id="IPR038322">
    <property type="entry name" value="Pex19_C_sf"/>
</dbReference>
<dbReference type="GO" id="GO:0045046">
    <property type="term" value="P:protein import into peroxisome membrane"/>
    <property type="evidence" value="ECO:0007669"/>
    <property type="project" value="TreeGrafter"/>
</dbReference>
<feature type="region of interest" description="Disordered" evidence="2">
    <location>
        <begin position="118"/>
        <end position="138"/>
    </location>
</feature>
<feature type="region of interest" description="Disordered" evidence="2">
    <location>
        <begin position="1"/>
        <end position="23"/>
    </location>
</feature>
<evidence type="ECO:0000313" key="3">
    <source>
        <dbReference type="EMBL" id="SSD61332.1"/>
    </source>
</evidence>
<evidence type="ECO:0008006" key="5">
    <source>
        <dbReference type="Google" id="ProtNLM"/>
    </source>
</evidence>
<gene>
    <name evidence="3" type="ORF">SCODWIG_03093</name>
</gene>
<dbReference type="AlphaFoldDB" id="A0A376B9K5"/>
<dbReference type="PANTHER" id="PTHR12774">
    <property type="entry name" value="PEROXISOMAL BIOGENESIS FACTOR 19"/>
    <property type="match status" value="1"/>
</dbReference>
<feature type="compositionally biased region" description="Polar residues" evidence="2">
    <location>
        <begin position="127"/>
        <end position="138"/>
    </location>
</feature>
<dbReference type="Proteomes" id="UP000262825">
    <property type="component" value="Unassembled WGS sequence"/>
</dbReference>
<feature type="compositionally biased region" description="Acidic residues" evidence="2">
    <location>
        <begin position="1"/>
        <end position="13"/>
    </location>
</feature>
<feature type="coiled-coil region" evidence="1">
    <location>
        <begin position="84"/>
        <end position="111"/>
    </location>
</feature>
<organism evidence="3 4">
    <name type="scientific">Saccharomycodes ludwigii</name>
    <dbReference type="NCBI Taxonomy" id="36035"/>
    <lineage>
        <taxon>Eukaryota</taxon>
        <taxon>Fungi</taxon>
        <taxon>Dikarya</taxon>
        <taxon>Ascomycota</taxon>
        <taxon>Saccharomycotina</taxon>
        <taxon>Saccharomycetes</taxon>
        <taxon>Saccharomycodales</taxon>
        <taxon>Saccharomycodaceae</taxon>
        <taxon>Saccharomycodes</taxon>
    </lineage>
</organism>
<dbReference type="VEuPathDB" id="FungiDB:SCODWIG_03093"/>
<feature type="compositionally biased region" description="Polar residues" evidence="2">
    <location>
        <begin position="172"/>
        <end position="183"/>
    </location>
</feature>
<evidence type="ECO:0000256" key="1">
    <source>
        <dbReference type="SAM" id="Coils"/>
    </source>
</evidence>
<sequence length="349" mass="39290">MSDIDDLDSYLNDEDLHLKPEEEEQVITESVKVTNQVIHDNSKDCLKTVDVTVTENIKNDQTTNSTNDDEVIEKLEKDFKEILLANQDDSANASEETKEEQEKALKDFKDILSMMNNANEGAKSGKPDSNTFSSNSTDKVTDFKDIVSNTLDRLKENTSKVEKDLQKENPKNNDNTRSIPGLTSNDDVLQQLLSQLLLPDNDGDGSGKSENEGGESGDLDNALLKMLDQMCTKEVLYPSMKELQHNFIGWLKVNDETACDSKDKWETYQKQFDIVNKIVGTYELADYSNDRYGKSITEYLDQLEELGDMPVSDKHTATDSSTGDVDPLLLNEDSLKDLDSELQENCKQQ</sequence>
<feature type="compositionally biased region" description="Basic and acidic residues" evidence="2">
    <location>
        <begin position="154"/>
        <end position="171"/>
    </location>
</feature>
<dbReference type="PANTHER" id="PTHR12774:SF2">
    <property type="entry name" value="PEROXISOMAL BIOGENESIS FACTOR 19"/>
    <property type="match status" value="1"/>
</dbReference>
<feature type="region of interest" description="Disordered" evidence="2">
    <location>
        <begin position="154"/>
        <end position="183"/>
    </location>
</feature>